<sequence length="27" mass="3338">MFLIWDLFLGKIRIYAHSRAHLRTFEC</sequence>
<reference evidence="1" key="2">
    <citation type="journal article" date="2015" name="Fish Shellfish Immunol.">
        <title>Early steps in the European eel (Anguilla anguilla)-Vibrio vulnificus interaction in the gills: Role of the RtxA13 toxin.</title>
        <authorList>
            <person name="Callol A."/>
            <person name="Pajuelo D."/>
            <person name="Ebbesson L."/>
            <person name="Teles M."/>
            <person name="MacKenzie S."/>
            <person name="Amaro C."/>
        </authorList>
    </citation>
    <scope>NUCLEOTIDE SEQUENCE</scope>
</reference>
<organism evidence="1">
    <name type="scientific">Anguilla anguilla</name>
    <name type="common">European freshwater eel</name>
    <name type="synonym">Muraena anguilla</name>
    <dbReference type="NCBI Taxonomy" id="7936"/>
    <lineage>
        <taxon>Eukaryota</taxon>
        <taxon>Metazoa</taxon>
        <taxon>Chordata</taxon>
        <taxon>Craniata</taxon>
        <taxon>Vertebrata</taxon>
        <taxon>Euteleostomi</taxon>
        <taxon>Actinopterygii</taxon>
        <taxon>Neopterygii</taxon>
        <taxon>Teleostei</taxon>
        <taxon>Anguilliformes</taxon>
        <taxon>Anguillidae</taxon>
        <taxon>Anguilla</taxon>
    </lineage>
</organism>
<dbReference type="EMBL" id="GBXM01102321">
    <property type="protein sequence ID" value="JAH06256.1"/>
    <property type="molecule type" value="Transcribed_RNA"/>
</dbReference>
<reference evidence="1" key="1">
    <citation type="submission" date="2014-11" db="EMBL/GenBank/DDBJ databases">
        <authorList>
            <person name="Amaro Gonzalez C."/>
        </authorList>
    </citation>
    <scope>NUCLEOTIDE SEQUENCE</scope>
</reference>
<evidence type="ECO:0000313" key="1">
    <source>
        <dbReference type="EMBL" id="JAH06256.1"/>
    </source>
</evidence>
<name>A0A0E9PNR8_ANGAN</name>
<proteinExistence type="predicted"/>
<protein>
    <submittedName>
        <fullName evidence="1">Uncharacterized protein</fullName>
    </submittedName>
</protein>
<dbReference type="AlphaFoldDB" id="A0A0E9PNR8"/>
<accession>A0A0E9PNR8</accession>